<gene>
    <name evidence="1" type="ORF">SALLE_v1c01210</name>
</gene>
<evidence type="ECO:0008006" key="3">
    <source>
        <dbReference type="Google" id="ProtNLM"/>
    </source>
</evidence>
<reference evidence="1 2" key="1">
    <citation type="submission" date="2018-07" db="EMBL/GenBank/DDBJ databases">
        <title>Complete genome sequence of Spiroplasma alleghenense PLHS-1 (ATCC 51752).</title>
        <authorList>
            <person name="Chou L."/>
            <person name="Lee T.-Y."/>
            <person name="Tsai Y.-M."/>
            <person name="Kuo C.-H."/>
        </authorList>
    </citation>
    <scope>NUCLEOTIDE SEQUENCE [LARGE SCALE GENOMIC DNA]</scope>
    <source>
        <strain evidence="1 2">PLHS-1</strain>
    </source>
</reference>
<dbReference type="KEGG" id="salx:SALLE_v1c01210"/>
<dbReference type="RefSeq" id="WP_115557725.1">
    <property type="nucleotide sequence ID" value="NZ_CP031376.1"/>
</dbReference>
<dbReference type="Proteomes" id="UP000254792">
    <property type="component" value="Chromosome"/>
</dbReference>
<dbReference type="PROSITE" id="PS51257">
    <property type="entry name" value="PROKAR_LIPOPROTEIN"/>
    <property type="match status" value="1"/>
</dbReference>
<dbReference type="OrthoDB" id="390505at2"/>
<evidence type="ECO:0000313" key="2">
    <source>
        <dbReference type="Proteomes" id="UP000254792"/>
    </source>
</evidence>
<evidence type="ECO:0000313" key="1">
    <source>
        <dbReference type="EMBL" id="AXK50797.1"/>
    </source>
</evidence>
<accession>A0A345Z2G8</accession>
<keyword evidence="2" id="KW-1185">Reference proteome</keyword>
<dbReference type="AlphaFoldDB" id="A0A345Z2G8"/>
<sequence>MRKLLSVFASATIAVSAPLSVVACKQTNREDSEYDFQVRRNSFIALITQIFQSKMQSFFDPLRFVAQENSPFTDELTINYLRDKAEEINQGNGFAFDFIKSELIKFVNWNSVLSETSEKVSENVNFRSFLVDGKNPLSEGVDITSIKVESGGKEIATMKINFRTQILLLDHNKEREYLPINYNTQVNIINETGSADELNRINNEYLNLFNSNNLANYFKIESNKGNFETVGKLINAEDGAIKKTIRSLINTIKVENGSFVINTDKISITIDEDYLSTGSTTLTSPTFEWSRNGGSSAETIKFNDDMRNSYFGDEKAKDAVVEALSSNEQNLVHSWPHSEFTQSKVKSYEDMSIAINLFNIQENLWNKRAFENKIKTSQPLFAIDELNDQKLISLFGTEIKNTVVEFREQSFELSTPFIIVRQNTEETGTLTLYKKFLKDALNYQILFNGLGEEYMRITNPEQIFYSNKPESWNNQEIYNQPLDYLEYKNEFFSAASEEAKEFQKTFDFTVDLISMKTSLKFNVGYEMARYFWIKEDNSIYIWVDWDNNPPVARNYPWDSQLATFFFSSGVEGKTLMTTGLATGTRGDVLLDLNYGSTNWKFKS</sequence>
<dbReference type="EMBL" id="CP031376">
    <property type="protein sequence ID" value="AXK50797.1"/>
    <property type="molecule type" value="Genomic_DNA"/>
</dbReference>
<organism evidence="1 2">
    <name type="scientific">Spiroplasma alleghenense</name>
    <dbReference type="NCBI Taxonomy" id="216931"/>
    <lineage>
        <taxon>Bacteria</taxon>
        <taxon>Bacillati</taxon>
        <taxon>Mycoplasmatota</taxon>
        <taxon>Mollicutes</taxon>
        <taxon>Entomoplasmatales</taxon>
        <taxon>Spiroplasmataceae</taxon>
        <taxon>Spiroplasma</taxon>
    </lineage>
</organism>
<proteinExistence type="predicted"/>
<protein>
    <recommendedName>
        <fullName evidence="3">Lipoprotein</fullName>
    </recommendedName>
</protein>
<name>A0A345Z2G8_9MOLU</name>